<dbReference type="InterPro" id="IPR011057">
    <property type="entry name" value="Mss4-like_sf"/>
</dbReference>
<dbReference type="SUPFAM" id="SSF51316">
    <property type="entry name" value="Mss4-like"/>
    <property type="match status" value="1"/>
</dbReference>
<evidence type="ECO:0000256" key="4">
    <source>
        <dbReference type="ARBA" id="ARBA00023239"/>
    </source>
</evidence>
<sequence length="172" mass="18807">MSTAEMNATGSSSLSPLLGRCSCGEVRYQLLAHPLVVHACHCSWCQRESGSAFALNAMIESDEVKLLAGKPELHTLPSASGKGQQVLRCPSCKVVLWSHYGGAGVLISFVRVGTLEQPERLPPDVHIYTSTKLPWLPLPQGVLAMEEYYQRSKIWSAASLARFERIKAQLKG</sequence>
<evidence type="ECO:0000256" key="1">
    <source>
        <dbReference type="ARBA" id="ARBA00005495"/>
    </source>
</evidence>
<dbReference type="EMBL" id="JBHLZN010000004">
    <property type="protein sequence ID" value="MFB9887360.1"/>
    <property type="molecule type" value="Genomic_DNA"/>
</dbReference>
<proteinExistence type="inferred from homology"/>
<dbReference type="PANTHER" id="PTHR33337:SF33">
    <property type="entry name" value="CENP-V_GFA DOMAIN-CONTAINING PROTEIN"/>
    <property type="match status" value="1"/>
</dbReference>
<dbReference type="PROSITE" id="PS51891">
    <property type="entry name" value="CENP_V_GFA"/>
    <property type="match status" value="1"/>
</dbReference>
<gene>
    <name evidence="6" type="ORF">ACFFLH_13145</name>
</gene>
<organism evidence="6 7">
    <name type="scientific">Balneatrix alpica</name>
    <dbReference type="NCBI Taxonomy" id="75684"/>
    <lineage>
        <taxon>Bacteria</taxon>
        <taxon>Pseudomonadati</taxon>
        <taxon>Pseudomonadota</taxon>
        <taxon>Gammaproteobacteria</taxon>
        <taxon>Oceanospirillales</taxon>
        <taxon>Balneatrichaceae</taxon>
        <taxon>Balneatrix</taxon>
    </lineage>
</organism>
<dbReference type="Gene3D" id="3.90.1590.10">
    <property type="entry name" value="glutathione-dependent formaldehyde- activating enzyme (gfa)"/>
    <property type="match status" value="1"/>
</dbReference>
<dbReference type="PANTHER" id="PTHR33337">
    <property type="entry name" value="GFA DOMAIN-CONTAINING PROTEIN"/>
    <property type="match status" value="1"/>
</dbReference>
<keyword evidence="4" id="KW-0456">Lyase</keyword>
<accession>A0ABV5ZDK1</accession>
<dbReference type="RefSeq" id="WP_211249565.1">
    <property type="nucleotide sequence ID" value="NZ_JBHLZN010000004.1"/>
</dbReference>
<name>A0ABV5ZDK1_9GAMM</name>
<feature type="domain" description="CENP-V/GFA" evidence="5">
    <location>
        <begin position="17"/>
        <end position="136"/>
    </location>
</feature>
<evidence type="ECO:0000313" key="6">
    <source>
        <dbReference type="EMBL" id="MFB9887360.1"/>
    </source>
</evidence>
<protein>
    <submittedName>
        <fullName evidence="6">GFA family protein</fullName>
    </submittedName>
</protein>
<comment type="similarity">
    <text evidence="1">Belongs to the Gfa family.</text>
</comment>
<reference evidence="6 7" key="1">
    <citation type="submission" date="2024-09" db="EMBL/GenBank/DDBJ databases">
        <authorList>
            <person name="Sun Q."/>
            <person name="Mori K."/>
        </authorList>
    </citation>
    <scope>NUCLEOTIDE SEQUENCE [LARGE SCALE GENOMIC DNA]</scope>
    <source>
        <strain evidence="6 7">ATCC 51285</strain>
    </source>
</reference>
<keyword evidence="2" id="KW-0479">Metal-binding</keyword>
<dbReference type="Pfam" id="PF04828">
    <property type="entry name" value="GFA"/>
    <property type="match status" value="1"/>
</dbReference>
<keyword evidence="7" id="KW-1185">Reference proteome</keyword>
<dbReference type="Proteomes" id="UP001589628">
    <property type="component" value="Unassembled WGS sequence"/>
</dbReference>
<evidence type="ECO:0000313" key="7">
    <source>
        <dbReference type="Proteomes" id="UP001589628"/>
    </source>
</evidence>
<keyword evidence="3" id="KW-0862">Zinc</keyword>
<dbReference type="InterPro" id="IPR006913">
    <property type="entry name" value="CENP-V/GFA"/>
</dbReference>
<comment type="caution">
    <text evidence="6">The sequence shown here is derived from an EMBL/GenBank/DDBJ whole genome shotgun (WGS) entry which is preliminary data.</text>
</comment>
<evidence type="ECO:0000259" key="5">
    <source>
        <dbReference type="PROSITE" id="PS51891"/>
    </source>
</evidence>
<evidence type="ECO:0000256" key="2">
    <source>
        <dbReference type="ARBA" id="ARBA00022723"/>
    </source>
</evidence>
<evidence type="ECO:0000256" key="3">
    <source>
        <dbReference type="ARBA" id="ARBA00022833"/>
    </source>
</evidence>